<keyword evidence="2" id="KW-1185">Reference proteome</keyword>
<accession>A0A1J0GVS2</accession>
<evidence type="ECO:0000313" key="1">
    <source>
        <dbReference type="EMBL" id="APC46275.1"/>
    </source>
</evidence>
<dbReference type="RefSeq" id="YP_009831738.1">
    <property type="nucleotide sequence ID" value="NC_048650.1"/>
</dbReference>
<dbReference type="EMBL" id="KX925554">
    <property type="protein sequence ID" value="APC46275.1"/>
    <property type="molecule type" value="Genomic_DNA"/>
</dbReference>
<organism evidence="1 2">
    <name type="scientific">Streptomyces phage BRock</name>
    <dbReference type="NCBI Taxonomy" id="1913591"/>
    <lineage>
        <taxon>Viruses</taxon>
        <taxon>Duplodnaviria</taxon>
        <taxon>Heunggongvirae</taxon>
        <taxon>Uroviricota</taxon>
        <taxon>Caudoviricetes</taxon>
        <taxon>Borockvirus</taxon>
        <taxon>Borockvirus brock</taxon>
    </lineage>
</organism>
<sequence length="44" mass="5071">MSVNLNNVAGIVCGRRKDDSRCVLWDNDTFEWFTAEEFANKFGN</sequence>
<dbReference type="GeneID" id="55601427"/>
<name>A0A1J0GVS2_9CAUD</name>
<reference evidence="1 2" key="1">
    <citation type="submission" date="2016-09" db="EMBL/GenBank/DDBJ databases">
        <title>Complete Genome Sequence of Streptomyces 5a phage BRock.</title>
        <authorList>
            <person name="Crossman A."/>
            <person name="Baron S."/>
            <person name="Jamdagni P."/>
            <person name="Khatri P."/>
            <person name="Sharma D."/>
            <person name="Pandey M."/>
            <person name="Goyal S."/>
            <person name="Kumar S."/>
            <person name="Phogat A."/>
            <person name="Chawla G."/>
            <person name="Pasricha M."/>
            <person name="Gupta K."/>
            <person name="Bazzad D."/>
            <person name="Aggarwal V."/>
            <person name="Poughat A."/>
            <person name="Singh K."/>
            <person name="Rana P."/>
            <person name="Gautam R."/>
            <person name="Sharma V."/>
            <person name="Tyagi D."/>
            <person name="Shahi A."/>
            <person name="Jangra N."/>
            <person name="Malik M."/>
            <person name="Sidhu P.K."/>
            <person name="Malik S."/>
            <person name="Ghalyan Y."/>
            <person name="Sharma S.S."/>
            <person name="Malik A."/>
            <person name="Chuttani R."/>
            <person name="Bamal N."/>
            <person name="Bhadula D."/>
            <person name="Batra A."/>
            <person name="Temple L."/>
            <person name="Nehra K."/>
        </authorList>
    </citation>
    <scope>NUCLEOTIDE SEQUENCE [LARGE SCALE GENOMIC DNA]</scope>
</reference>
<dbReference type="KEGG" id="vg:55601427"/>
<dbReference type="Proteomes" id="UP000224898">
    <property type="component" value="Segment"/>
</dbReference>
<evidence type="ECO:0000313" key="2">
    <source>
        <dbReference type="Proteomes" id="UP000224898"/>
    </source>
</evidence>
<proteinExistence type="predicted"/>
<protein>
    <submittedName>
        <fullName evidence="1">Uncharacterized protein</fullName>
    </submittedName>
</protein>